<feature type="domain" description="CobQ/CobB/MinD/ParA nucleotide binding" evidence="1">
    <location>
        <begin position="5"/>
        <end position="157"/>
    </location>
</feature>
<sequence>MPKVIAVTSEKGGVGKSTLAVHLAGALAERGLHVLLVDEDGRVGSSVRWAARAREHGRDLGFPVLEPGDLKPRKLADLDAVIVDTEGRPKRKEIRALADRADIILVPSGPSLLELDATRELLDFLDRDANASRKTRVVLTRVPPVGNAGDDAREDLRDGGATVCNTLVRLYAAYQKAAEVGGLARDVRDPRAGAAWADIMSLSREVL</sequence>
<dbReference type="PANTHER" id="PTHR13696:SF96">
    <property type="entry name" value="COBQ_COBB_MIND_PARA NUCLEOTIDE BINDING DOMAIN-CONTAINING PROTEIN"/>
    <property type="match status" value="1"/>
</dbReference>
<dbReference type="RefSeq" id="WP_386843856.1">
    <property type="nucleotide sequence ID" value="NZ_JBHUMK010000021.1"/>
</dbReference>
<dbReference type="InterPro" id="IPR027417">
    <property type="entry name" value="P-loop_NTPase"/>
</dbReference>
<evidence type="ECO:0000313" key="2">
    <source>
        <dbReference type="EMBL" id="MFD2608911.1"/>
    </source>
</evidence>
<dbReference type="SUPFAM" id="SSF52540">
    <property type="entry name" value="P-loop containing nucleoside triphosphate hydrolases"/>
    <property type="match status" value="1"/>
</dbReference>
<reference evidence="3" key="1">
    <citation type="journal article" date="2019" name="Int. J. Syst. Evol. Microbiol.">
        <title>The Global Catalogue of Microorganisms (GCM) 10K type strain sequencing project: providing services to taxonomists for standard genome sequencing and annotation.</title>
        <authorList>
            <consortium name="The Broad Institute Genomics Platform"/>
            <consortium name="The Broad Institute Genome Sequencing Center for Infectious Disease"/>
            <person name="Wu L."/>
            <person name="Ma J."/>
        </authorList>
    </citation>
    <scope>NUCLEOTIDE SEQUENCE [LARGE SCALE GENOMIC DNA]</scope>
    <source>
        <strain evidence="3">KCTC 33842</strain>
    </source>
</reference>
<dbReference type="EMBL" id="JBHUMK010000021">
    <property type="protein sequence ID" value="MFD2608911.1"/>
    <property type="molecule type" value="Genomic_DNA"/>
</dbReference>
<proteinExistence type="predicted"/>
<dbReference type="Pfam" id="PF01656">
    <property type="entry name" value="CbiA"/>
    <property type="match status" value="1"/>
</dbReference>
<protein>
    <submittedName>
        <fullName evidence="2">AAA family ATPase</fullName>
    </submittedName>
</protein>
<dbReference type="PIRSF" id="PIRSF009320">
    <property type="entry name" value="Nuc_binding_HP_1000"/>
    <property type="match status" value="1"/>
</dbReference>
<keyword evidence="3" id="KW-1185">Reference proteome</keyword>
<evidence type="ECO:0000259" key="1">
    <source>
        <dbReference type="Pfam" id="PF01656"/>
    </source>
</evidence>
<dbReference type="Gene3D" id="3.40.50.300">
    <property type="entry name" value="P-loop containing nucleotide triphosphate hydrolases"/>
    <property type="match status" value="1"/>
</dbReference>
<gene>
    <name evidence="2" type="ORF">ACFSR9_05570</name>
</gene>
<dbReference type="InterPro" id="IPR002586">
    <property type="entry name" value="CobQ/CobB/MinD/ParA_Nub-bd_dom"/>
</dbReference>
<organism evidence="2 3">
    <name type="scientific">Deinococcus taklimakanensis</name>
    <dbReference type="NCBI Taxonomy" id="536443"/>
    <lineage>
        <taxon>Bacteria</taxon>
        <taxon>Thermotogati</taxon>
        <taxon>Deinococcota</taxon>
        <taxon>Deinococci</taxon>
        <taxon>Deinococcales</taxon>
        <taxon>Deinococcaceae</taxon>
        <taxon>Deinococcus</taxon>
    </lineage>
</organism>
<dbReference type="Proteomes" id="UP001597475">
    <property type="component" value="Unassembled WGS sequence"/>
</dbReference>
<dbReference type="InterPro" id="IPR050678">
    <property type="entry name" value="DNA_Partitioning_ATPase"/>
</dbReference>
<dbReference type="PANTHER" id="PTHR13696">
    <property type="entry name" value="P-LOOP CONTAINING NUCLEOSIDE TRIPHOSPHATE HYDROLASE"/>
    <property type="match status" value="1"/>
</dbReference>
<dbReference type="CDD" id="cd02042">
    <property type="entry name" value="ParAB_family"/>
    <property type="match status" value="1"/>
</dbReference>
<evidence type="ECO:0000313" key="3">
    <source>
        <dbReference type="Proteomes" id="UP001597475"/>
    </source>
</evidence>
<comment type="caution">
    <text evidence="2">The sequence shown here is derived from an EMBL/GenBank/DDBJ whole genome shotgun (WGS) entry which is preliminary data.</text>
</comment>
<accession>A0ABW5P1Z1</accession>
<name>A0ABW5P1Z1_9DEIO</name>